<organism evidence="1 2">
    <name type="scientific">Beta vulgaris subsp. vulgaris</name>
    <name type="common">Beet</name>
    <dbReference type="NCBI Taxonomy" id="3555"/>
    <lineage>
        <taxon>Eukaryota</taxon>
        <taxon>Viridiplantae</taxon>
        <taxon>Streptophyta</taxon>
        <taxon>Embryophyta</taxon>
        <taxon>Tracheophyta</taxon>
        <taxon>Spermatophyta</taxon>
        <taxon>Magnoliopsida</taxon>
        <taxon>eudicotyledons</taxon>
        <taxon>Gunneridae</taxon>
        <taxon>Pentapetalae</taxon>
        <taxon>Caryophyllales</taxon>
        <taxon>Chenopodiaceae</taxon>
        <taxon>Betoideae</taxon>
        <taxon>Beta</taxon>
    </lineage>
</organism>
<gene>
    <name evidence="1" type="ORF">BVRB_034320</name>
</gene>
<sequence length="229" mass="26287">SVESVEDVVLGNPDLLNLILNQMPLQNRRMFNTASRDLIRSGRLLDPALPAHLYPDAIRALIPNQAPFSYHAEIRQSSPSLTIDWSEAVHITNQLFECGRPIQEIVELAHILVETFRFEKVAALLPGMALYKKYDLKVINEFLKLSNPFVDISLPEDVLKIVREALDLTLVAQFELVSTFPVFEHDPSEPFQNGDIEIISEWRQNPPRLMNYPEIATVYKALRRKLHHR</sequence>
<dbReference type="AlphaFoldDB" id="A0A0J7YRI4"/>
<dbReference type="EMBL" id="KQ106330">
    <property type="protein sequence ID" value="KMS65763.1"/>
    <property type="molecule type" value="Genomic_DNA"/>
</dbReference>
<feature type="non-terminal residue" evidence="1">
    <location>
        <position position="1"/>
    </location>
</feature>
<proteinExistence type="predicted"/>
<evidence type="ECO:0000313" key="1">
    <source>
        <dbReference type="EMBL" id="KMS65763.1"/>
    </source>
</evidence>
<accession>A0A0J7YRI4</accession>
<feature type="non-terminal residue" evidence="1">
    <location>
        <position position="229"/>
    </location>
</feature>
<keyword evidence="2" id="KW-1185">Reference proteome</keyword>
<name>A0A0J7YRI4_BETVV</name>
<reference evidence="1 2" key="1">
    <citation type="journal article" date="2014" name="Nature">
        <title>The genome of the recently domesticated crop plant sugar beet (Beta vulgaris).</title>
        <authorList>
            <person name="Dohm J.C."/>
            <person name="Minoche A.E."/>
            <person name="Holtgrawe D."/>
            <person name="Capella-Gutierrez S."/>
            <person name="Zakrzewski F."/>
            <person name="Tafer H."/>
            <person name="Rupp O."/>
            <person name="Sorensen T.R."/>
            <person name="Stracke R."/>
            <person name="Reinhardt R."/>
            <person name="Goesmann A."/>
            <person name="Kraft T."/>
            <person name="Schulz B."/>
            <person name="Stadler P.F."/>
            <person name="Schmidt T."/>
            <person name="Gabaldon T."/>
            <person name="Lehrach H."/>
            <person name="Weisshaar B."/>
            <person name="Himmelbauer H."/>
        </authorList>
    </citation>
    <scope>NUCLEOTIDE SEQUENCE [LARGE SCALE GENOMIC DNA]</scope>
    <source>
        <tissue evidence="1">Taproot</tissue>
    </source>
</reference>
<dbReference type="Proteomes" id="UP000035740">
    <property type="component" value="Unassembled WGS sequence"/>
</dbReference>
<dbReference type="Gramene" id="KMS65763">
    <property type="protein sequence ID" value="KMS65763"/>
    <property type="gene ID" value="BVRB_034320"/>
</dbReference>
<evidence type="ECO:0000313" key="2">
    <source>
        <dbReference type="Proteomes" id="UP000035740"/>
    </source>
</evidence>
<protein>
    <submittedName>
        <fullName evidence="1">Uncharacterized protein</fullName>
    </submittedName>
</protein>